<dbReference type="GO" id="GO:0005525">
    <property type="term" value="F:GTP binding"/>
    <property type="evidence" value="ECO:0007669"/>
    <property type="project" value="InterPro"/>
</dbReference>
<protein>
    <submittedName>
        <fullName evidence="3">Uncharacterized protein</fullName>
    </submittedName>
</protein>
<keyword evidence="2" id="KW-0547">Nucleotide-binding</keyword>
<dbReference type="Gene3D" id="3.40.50.300">
    <property type="entry name" value="P-loop containing nucleotide triphosphate hydrolases"/>
    <property type="match status" value="1"/>
</dbReference>
<comment type="similarity">
    <text evidence="1">Belongs to the small GTPase superfamily. Rab family.</text>
</comment>
<dbReference type="AlphaFoldDB" id="A0A8S3DUL5"/>
<gene>
    <name evidence="3" type="ORF">BYL167_LOCUS57578</name>
</gene>
<dbReference type="Proteomes" id="UP000681967">
    <property type="component" value="Unassembled WGS sequence"/>
</dbReference>
<dbReference type="InterPro" id="IPR027417">
    <property type="entry name" value="P-loop_NTPase"/>
</dbReference>
<reference evidence="3" key="1">
    <citation type="submission" date="2021-02" db="EMBL/GenBank/DDBJ databases">
        <authorList>
            <person name="Nowell W R."/>
        </authorList>
    </citation>
    <scope>NUCLEOTIDE SEQUENCE</scope>
</reference>
<dbReference type="InterPro" id="IPR001806">
    <property type="entry name" value="Small_GTPase"/>
</dbReference>
<dbReference type="NCBIfam" id="TIGR00231">
    <property type="entry name" value="small_GTP"/>
    <property type="match status" value="1"/>
</dbReference>
<evidence type="ECO:0000256" key="2">
    <source>
        <dbReference type="ARBA" id="ARBA00022741"/>
    </source>
</evidence>
<sequence>MTDSIAPPDTTVFGDPDRPKRIFKIIVIGDSHVGKTCLTYRFCSGKFPEKTEATIGVDFREKTLEIDDEVFKLQIWDTAGQGTLLQSICRHFQME</sequence>
<accession>A0A8S3DUL5</accession>
<organism evidence="3 4">
    <name type="scientific">Rotaria magnacalcarata</name>
    <dbReference type="NCBI Taxonomy" id="392030"/>
    <lineage>
        <taxon>Eukaryota</taxon>
        <taxon>Metazoa</taxon>
        <taxon>Spiralia</taxon>
        <taxon>Gnathifera</taxon>
        <taxon>Rotifera</taxon>
        <taxon>Eurotatoria</taxon>
        <taxon>Bdelloidea</taxon>
        <taxon>Philodinida</taxon>
        <taxon>Philodinidae</taxon>
        <taxon>Rotaria</taxon>
    </lineage>
</organism>
<proteinExistence type="inferred from homology"/>
<evidence type="ECO:0000313" key="4">
    <source>
        <dbReference type="Proteomes" id="UP000681967"/>
    </source>
</evidence>
<dbReference type="PANTHER" id="PTHR47978">
    <property type="match status" value="1"/>
</dbReference>
<evidence type="ECO:0000313" key="3">
    <source>
        <dbReference type="EMBL" id="CAF5046785.1"/>
    </source>
</evidence>
<dbReference type="SMART" id="SM00175">
    <property type="entry name" value="RAB"/>
    <property type="match status" value="1"/>
</dbReference>
<dbReference type="PROSITE" id="PS51419">
    <property type="entry name" value="RAB"/>
    <property type="match status" value="1"/>
</dbReference>
<dbReference type="Pfam" id="PF00071">
    <property type="entry name" value="Ras"/>
    <property type="match status" value="1"/>
</dbReference>
<dbReference type="EMBL" id="CAJOBH010225163">
    <property type="protein sequence ID" value="CAF5046785.1"/>
    <property type="molecule type" value="Genomic_DNA"/>
</dbReference>
<dbReference type="FunFam" id="3.40.50.300:FF:001447">
    <property type="entry name" value="Ras-related protein Rab-1B"/>
    <property type="match status" value="1"/>
</dbReference>
<name>A0A8S3DUL5_9BILA</name>
<evidence type="ECO:0000256" key="1">
    <source>
        <dbReference type="ARBA" id="ARBA00006270"/>
    </source>
</evidence>
<dbReference type="InterPro" id="IPR005225">
    <property type="entry name" value="Small_GTP-bd"/>
</dbReference>
<comment type="caution">
    <text evidence="3">The sequence shown here is derived from an EMBL/GenBank/DDBJ whole genome shotgun (WGS) entry which is preliminary data.</text>
</comment>
<dbReference type="GO" id="GO:0003924">
    <property type="term" value="F:GTPase activity"/>
    <property type="evidence" value="ECO:0007669"/>
    <property type="project" value="InterPro"/>
</dbReference>
<dbReference type="SUPFAM" id="SSF52540">
    <property type="entry name" value="P-loop containing nucleoside triphosphate hydrolases"/>
    <property type="match status" value="1"/>
</dbReference>
<dbReference type="PRINTS" id="PR00449">
    <property type="entry name" value="RASTRNSFRMNG"/>
</dbReference>